<keyword evidence="1" id="KW-0472">Membrane</keyword>
<dbReference type="AlphaFoldDB" id="B2WCJ7"/>
<keyword evidence="1" id="KW-0812">Transmembrane</keyword>
<protein>
    <submittedName>
        <fullName evidence="2">Uncharacterized protein</fullName>
    </submittedName>
</protein>
<dbReference type="Proteomes" id="UP000001471">
    <property type="component" value="Unassembled WGS sequence"/>
</dbReference>
<sequence length="86" mass="9258">MSAPAAQTSLILLSALRLLGRMVVYVFSLCEALVGFLGGGLCGMDRKLGTPAVCFWLALQLCKTAVMYSTGLSWLWVVPTVGFVMR</sequence>
<keyword evidence="1" id="KW-1133">Transmembrane helix</keyword>
<reference evidence="3" key="1">
    <citation type="journal article" date="2013" name="G3 (Bethesda)">
        <title>Comparative genomics of a plant-pathogenic fungus, Pyrenophora tritici-repentis, reveals transduplication and the impact of repeat elements on pathogenicity and population divergence.</title>
        <authorList>
            <person name="Manning V.A."/>
            <person name="Pandelova I."/>
            <person name="Dhillon B."/>
            <person name="Wilhelm L.J."/>
            <person name="Goodwin S.B."/>
            <person name="Berlin A.M."/>
            <person name="Figueroa M."/>
            <person name="Freitag M."/>
            <person name="Hane J.K."/>
            <person name="Henrissat B."/>
            <person name="Holman W.H."/>
            <person name="Kodira C.D."/>
            <person name="Martin J."/>
            <person name="Oliver R.P."/>
            <person name="Robbertse B."/>
            <person name="Schackwitz W."/>
            <person name="Schwartz D.C."/>
            <person name="Spatafora J.W."/>
            <person name="Turgeon B.G."/>
            <person name="Yandava C."/>
            <person name="Young S."/>
            <person name="Zhou S."/>
            <person name="Zeng Q."/>
            <person name="Grigoriev I.V."/>
            <person name="Ma L.-J."/>
            <person name="Ciuffetti L.M."/>
        </authorList>
    </citation>
    <scope>NUCLEOTIDE SEQUENCE [LARGE SCALE GENOMIC DNA]</scope>
    <source>
        <strain evidence="3">Pt-1C-BFP</strain>
    </source>
</reference>
<feature type="transmembrane region" description="Helical" evidence="1">
    <location>
        <begin position="22"/>
        <end position="42"/>
    </location>
</feature>
<gene>
    <name evidence="2" type="ORF">PTRG_07706</name>
</gene>
<proteinExistence type="predicted"/>
<evidence type="ECO:0000256" key="1">
    <source>
        <dbReference type="SAM" id="Phobius"/>
    </source>
</evidence>
<dbReference type="EMBL" id="DS231622">
    <property type="protein sequence ID" value="EDU50625.1"/>
    <property type="molecule type" value="Genomic_DNA"/>
</dbReference>
<organism evidence="2 3">
    <name type="scientific">Pyrenophora tritici-repentis (strain Pt-1C-BFP)</name>
    <name type="common">Wheat tan spot fungus</name>
    <name type="synonym">Drechslera tritici-repentis</name>
    <dbReference type="NCBI Taxonomy" id="426418"/>
    <lineage>
        <taxon>Eukaryota</taxon>
        <taxon>Fungi</taxon>
        <taxon>Dikarya</taxon>
        <taxon>Ascomycota</taxon>
        <taxon>Pezizomycotina</taxon>
        <taxon>Dothideomycetes</taxon>
        <taxon>Pleosporomycetidae</taxon>
        <taxon>Pleosporales</taxon>
        <taxon>Pleosporineae</taxon>
        <taxon>Pleosporaceae</taxon>
        <taxon>Pyrenophora</taxon>
    </lineage>
</organism>
<accession>B2WCJ7</accession>
<name>B2WCJ7_PYRTR</name>
<evidence type="ECO:0000313" key="3">
    <source>
        <dbReference type="Proteomes" id="UP000001471"/>
    </source>
</evidence>
<dbReference type="InParanoid" id="B2WCJ7"/>
<feature type="transmembrane region" description="Helical" evidence="1">
    <location>
        <begin position="54"/>
        <end position="77"/>
    </location>
</feature>
<evidence type="ECO:0000313" key="2">
    <source>
        <dbReference type="EMBL" id="EDU50625.1"/>
    </source>
</evidence>
<dbReference type="HOGENOM" id="CLU_2498980_0_0_1"/>